<dbReference type="InterPro" id="IPR003325">
    <property type="entry name" value="TerD"/>
</dbReference>
<feature type="compositionally biased region" description="Low complexity" evidence="2">
    <location>
        <begin position="225"/>
        <end position="249"/>
    </location>
</feature>
<feature type="region of interest" description="Disordered" evidence="2">
    <location>
        <begin position="157"/>
        <end position="261"/>
    </location>
</feature>
<reference evidence="4 5" key="1">
    <citation type="submission" date="2024-10" db="EMBL/GenBank/DDBJ databases">
        <title>The Natural Products Discovery Center: Release of the First 8490 Sequenced Strains for Exploring Actinobacteria Biosynthetic Diversity.</title>
        <authorList>
            <person name="Kalkreuter E."/>
            <person name="Kautsar S.A."/>
            <person name="Yang D."/>
            <person name="Bader C.D."/>
            <person name="Teijaro C.N."/>
            <person name="Fluegel L."/>
            <person name="Davis C.M."/>
            <person name="Simpson J.R."/>
            <person name="Lauterbach L."/>
            <person name="Steele A.D."/>
            <person name="Gui C."/>
            <person name="Meng S."/>
            <person name="Li G."/>
            <person name="Viehrig K."/>
            <person name="Ye F."/>
            <person name="Su P."/>
            <person name="Kiefer A.F."/>
            <person name="Nichols A."/>
            <person name="Cepeda A.J."/>
            <person name="Yan W."/>
            <person name="Fan B."/>
            <person name="Jiang Y."/>
            <person name="Adhikari A."/>
            <person name="Zheng C.-J."/>
            <person name="Schuster L."/>
            <person name="Cowan T.M."/>
            <person name="Smanski M.J."/>
            <person name="Chevrette M.G."/>
            <person name="De Carvalho L.P.S."/>
            <person name="Shen B."/>
        </authorList>
    </citation>
    <scope>NUCLEOTIDE SEQUENCE [LARGE SCALE GENOMIC DNA]</scope>
    <source>
        <strain evidence="4 5">NPDC020568</strain>
    </source>
</reference>
<evidence type="ECO:0000313" key="5">
    <source>
        <dbReference type="Proteomes" id="UP001611263"/>
    </source>
</evidence>
<dbReference type="CDD" id="cd06974">
    <property type="entry name" value="TerD_like"/>
    <property type="match status" value="1"/>
</dbReference>
<feature type="compositionally biased region" description="Pro residues" evidence="2">
    <location>
        <begin position="161"/>
        <end position="171"/>
    </location>
</feature>
<comment type="caution">
    <text evidence="4">The sequence shown here is derived from an EMBL/GenBank/DDBJ whole genome shotgun (WGS) entry which is preliminary data.</text>
</comment>
<evidence type="ECO:0000259" key="3">
    <source>
        <dbReference type="Pfam" id="PF02342"/>
    </source>
</evidence>
<dbReference type="Pfam" id="PF02342">
    <property type="entry name" value="TerD"/>
    <property type="match status" value="1"/>
</dbReference>
<proteinExistence type="inferred from homology"/>
<dbReference type="InterPro" id="IPR051324">
    <property type="entry name" value="Stress/Tellurium_Resist"/>
</dbReference>
<organism evidence="4 5">
    <name type="scientific">Nocardia carnea</name>
    <dbReference type="NCBI Taxonomy" id="37328"/>
    <lineage>
        <taxon>Bacteria</taxon>
        <taxon>Bacillati</taxon>
        <taxon>Actinomycetota</taxon>
        <taxon>Actinomycetes</taxon>
        <taxon>Mycobacteriales</taxon>
        <taxon>Nocardiaceae</taxon>
        <taxon>Nocardia</taxon>
    </lineage>
</organism>
<dbReference type="Proteomes" id="UP001611263">
    <property type="component" value="Unassembled WGS sequence"/>
</dbReference>
<dbReference type="Gene3D" id="2.60.60.30">
    <property type="entry name" value="sav2460 like domains"/>
    <property type="match status" value="1"/>
</dbReference>
<gene>
    <name evidence="4" type="ORF">ACH4WX_26055</name>
</gene>
<feature type="compositionally biased region" description="Low complexity" evidence="2">
    <location>
        <begin position="172"/>
        <end position="193"/>
    </location>
</feature>
<protein>
    <submittedName>
        <fullName evidence="4">TerD family protein</fullName>
    </submittedName>
</protein>
<feature type="compositionally biased region" description="Pro residues" evidence="2">
    <location>
        <begin position="194"/>
        <end position="224"/>
    </location>
</feature>
<evidence type="ECO:0000256" key="1">
    <source>
        <dbReference type="ARBA" id="ARBA00008775"/>
    </source>
</evidence>
<accession>A0ABW7TT29</accession>
<dbReference type="RefSeq" id="WP_051158254.1">
    <property type="nucleotide sequence ID" value="NZ_JBIRUQ010000007.1"/>
</dbReference>
<evidence type="ECO:0000256" key="2">
    <source>
        <dbReference type="SAM" id="MobiDB-lite"/>
    </source>
</evidence>
<name>A0ABW7TT29_9NOCA</name>
<keyword evidence="5" id="KW-1185">Reference proteome</keyword>
<dbReference type="GeneID" id="93509412"/>
<dbReference type="EMBL" id="JBIRUQ010000007">
    <property type="protein sequence ID" value="MFI1464202.1"/>
    <property type="molecule type" value="Genomic_DNA"/>
</dbReference>
<dbReference type="PANTHER" id="PTHR32097:SF4">
    <property type="entry name" value="GENERAL STRESS PROTEIN 16U"/>
    <property type="match status" value="1"/>
</dbReference>
<dbReference type="PANTHER" id="PTHR32097">
    <property type="entry name" value="CAMP-BINDING PROTEIN 1-RELATED"/>
    <property type="match status" value="1"/>
</dbReference>
<feature type="domain" description="TerD" evidence="3">
    <location>
        <begin position="24"/>
        <end position="153"/>
    </location>
</feature>
<sequence length="464" mass="47978">MPEMIGKGANTALRGGQVRISAAPPGIDLTVLCLRENGKVGSDADFVFYNQPVSPDSAVRLAGGEITIDLTAVIGDAHRMVVAASVDTGTFGTIPLTVRITEAGAGDYELPITGLTSETTVLLAEVYRRAGGWKLRNIGQGYATGLAGLATDFGITVDDAPTPPSDTPPAPTTSTLPPAQGYPAPPSAGHHAPGYPPPVPPAYPPPTAPGYSPPNAPGYPPAPDGRPAAGSPPAGFAAPPVASGSAGIGHSQSPPPGVNFSKGAVTLTKGAGPVLLEKAPLVRLRVAWASGADYEAYALVVLSDGKVVHVATFPAAGIPAAPQYGDLVRHLGDRGRGDVQRGGGQTEEIIEVRLAPEIVAVVPVAYSAINNGTGSFHKYRVTLSIESGADSVSIPADQAKKSSWIFTCVPGIVYNRPEGVLIERLELYSRRFSEHRPAVTLRPDGQVEVRMDKGPVNQFKADRT</sequence>
<evidence type="ECO:0000313" key="4">
    <source>
        <dbReference type="EMBL" id="MFI1464202.1"/>
    </source>
</evidence>
<comment type="similarity">
    <text evidence="1">Belongs to the CAPAB/TerDEXZ family.</text>
</comment>